<dbReference type="Proteomes" id="UP000199532">
    <property type="component" value="Unassembled WGS sequence"/>
</dbReference>
<dbReference type="Gene3D" id="2.170.130.10">
    <property type="entry name" value="TonB-dependent receptor, plug domain"/>
    <property type="match status" value="1"/>
</dbReference>
<evidence type="ECO:0000256" key="3">
    <source>
        <dbReference type="ARBA" id="ARBA00022452"/>
    </source>
</evidence>
<gene>
    <name evidence="10" type="ORF">SAMN04487995_0455</name>
</gene>
<dbReference type="SUPFAM" id="SSF56935">
    <property type="entry name" value="Porins"/>
    <property type="match status" value="1"/>
</dbReference>
<reference evidence="10 11" key="1">
    <citation type="submission" date="2016-10" db="EMBL/GenBank/DDBJ databases">
        <authorList>
            <person name="de Groot N.N."/>
        </authorList>
    </citation>
    <scope>NUCLEOTIDE SEQUENCE [LARGE SCALE GENOMIC DNA]</scope>
    <source>
        <strain evidence="10 11">DSM 19938</strain>
    </source>
</reference>
<dbReference type="InterPro" id="IPR023997">
    <property type="entry name" value="TonB-dep_OMP_SusC/RagA_CS"/>
</dbReference>
<evidence type="ECO:0000259" key="9">
    <source>
        <dbReference type="Pfam" id="PF07715"/>
    </source>
</evidence>
<sequence>MQKFTMKNLRKGWWLAALMAIFMPYFCIAQNPELKGKVTESTGGTLPGVTVLIKGTSNGTTTDAEGNYKLALTQTSGTVVFSFMGMVSQQIAFNGAGELNISMVSDSKTLNELVVVGYGTQKKVNLTGAVSVIDGEKLTSRQVASTSLALQGAAPGVTITQQSGVPGGDAGTIRIRGIGSINAGQNPLVLIDNVEMNLDAIDPNNIESISVLKDAAAAAVYGSRAANGVILITSKRGANGINVSYNAYVSNQTPTDLPQKVNALEHMKYWDIAQLNSGLPAAFTGQIAAYEKNGPDNFSLFNTDWKKLVLTANGMMQNHNLNISGGSDRIKVFASGSFMDQNGLTANTNYKRSDFRFNTDIAITKKLSASMDLVLNKSNRLWPGQSTPQSIIRQMLGLPATVPGKYDSGEWGEGWSNANPAAQAEDGGFSRAITNSRIIKGALTYKPFEGLEILATYSSNYYTTHGRNFTDQYKIYNADPSTKTLVLARPWPALNSLSDNNSENTQNLFRAQLTYNKTFGRHNFTALGGFSTEDFSTSNVNTFRQNLLSPDRPYLDSGDPLGQTISGGASKYAMVSAYGRLNYNYNEKYLLEVNGRMDASSRFRQENWWKLFPSVSAGWRISQENFWTAVNAVINDAKLRASYGTLGNQNLIRNDVQDYYPSYSTFYSGTAYNYYFNNVVNAGYALTTAANPNIRWESSKILDIGADFGLLKNRLSVTADYFQRDISDMLQLVPIPGYVGLASPFVNTGSMRNKGWELAVGWKDKISDFSYQLQFNLSDVKNKVLKNGGTPIINGARIQQEGYALDSYYGYQADGLFQTAEEVKNAPFQYGNTAPGDIRYKDISGPDGVADNKIDSYDRTILGNYFPRYEYSFNLAAQYKGFDLTAFFQGVGKKDNYLSGTGSQPFYSSDFQGSMFKYQQDFWTPQNTAAAYPRLTASSIPNNYVASSYWVRSAAYLRIKNLVLGYTLPKTLTEKVKVKSARIYLSAQNLVTWSNFFPGFDPEQRDTGGIFYPIMKTYTVGINIKF</sequence>
<dbReference type="PROSITE" id="PS52016">
    <property type="entry name" value="TONB_DEPENDENT_REC_3"/>
    <property type="match status" value="1"/>
</dbReference>
<dbReference type="InterPro" id="IPR039426">
    <property type="entry name" value="TonB-dep_rcpt-like"/>
</dbReference>
<dbReference type="InterPro" id="IPR037066">
    <property type="entry name" value="Plug_dom_sf"/>
</dbReference>
<dbReference type="InterPro" id="IPR036942">
    <property type="entry name" value="Beta-barrel_TonB_sf"/>
</dbReference>
<dbReference type="NCBIfam" id="TIGR04057">
    <property type="entry name" value="SusC_RagA_signa"/>
    <property type="match status" value="1"/>
</dbReference>
<dbReference type="RefSeq" id="WP_090331513.1">
    <property type="nucleotide sequence ID" value="NZ_FNXY01000001.1"/>
</dbReference>
<evidence type="ECO:0000256" key="1">
    <source>
        <dbReference type="ARBA" id="ARBA00004571"/>
    </source>
</evidence>
<dbReference type="Gene3D" id="2.60.40.1120">
    <property type="entry name" value="Carboxypeptidase-like, regulatory domain"/>
    <property type="match status" value="1"/>
</dbReference>
<keyword evidence="2 7" id="KW-0813">Transport</keyword>
<dbReference type="FunFam" id="2.170.130.10:FF:000003">
    <property type="entry name" value="SusC/RagA family TonB-linked outer membrane protein"/>
    <property type="match status" value="1"/>
</dbReference>
<evidence type="ECO:0000313" key="10">
    <source>
        <dbReference type="EMBL" id="SEI40722.1"/>
    </source>
</evidence>
<keyword evidence="8" id="KW-0732">Signal</keyword>
<evidence type="ECO:0000313" key="11">
    <source>
        <dbReference type="Proteomes" id="UP000199532"/>
    </source>
</evidence>
<protein>
    <submittedName>
        <fullName evidence="10">TonB-linked outer membrane protein, SusC/RagA family</fullName>
    </submittedName>
</protein>
<keyword evidence="6 7" id="KW-0998">Cell outer membrane</keyword>
<dbReference type="OrthoDB" id="9768177at2"/>
<organism evidence="10 11">
    <name type="scientific">Dyadobacter koreensis</name>
    <dbReference type="NCBI Taxonomy" id="408657"/>
    <lineage>
        <taxon>Bacteria</taxon>
        <taxon>Pseudomonadati</taxon>
        <taxon>Bacteroidota</taxon>
        <taxon>Cytophagia</taxon>
        <taxon>Cytophagales</taxon>
        <taxon>Spirosomataceae</taxon>
        <taxon>Dyadobacter</taxon>
    </lineage>
</organism>
<evidence type="ECO:0000256" key="6">
    <source>
        <dbReference type="ARBA" id="ARBA00023237"/>
    </source>
</evidence>
<dbReference type="InterPro" id="IPR023996">
    <property type="entry name" value="TonB-dep_OMP_SusC/RagA"/>
</dbReference>
<dbReference type="Gene3D" id="2.40.170.20">
    <property type="entry name" value="TonB-dependent receptor, beta-barrel domain"/>
    <property type="match status" value="1"/>
</dbReference>
<keyword evidence="4 7" id="KW-0812">Transmembrane</keyword>
<feature type="chain" id="PRO_5011720184" evidence="8">
    <location>
        <begin position="30"/>
        <end position="1026"/>
    </location>
</feature>
<evidence type="ECO:0000256" key="7">
    <source>
        <dbReference type="PROSITE-ProRule" id="PRU01360"/>
    </source>
</evidence>
<name>A0A1H6QP15_9BACT</name>
<feature type="signal peptide" evidence="8">
    <location>
        <begin position="1"/>
        <end position="29"/>
    </location>
</feature>
<keyword evidence="11" id="KW-1185">Reference proteome</keyword>
<dbReference type="EMBL" id="FNXY01000001">
    <property type="protein sequence ID" value="SEI40722.1"/>
    <property type="molecule type" value="Genomic_DNA"/>
</dbReference>
<accession>A0A1H6QP15</accession>
<dbReference type="AlphaFoldDB" id="A0A1H6QP15"/>
<dbReference type="InterPro" id="IPR008969">
    <property type="entry name" value="CarboxyPept-like_regulatory"/>
</dbReference>
<feature type="domain" description="TonB-dependent receptor plug" evidence="9">
    <location>
        <begin position="123"/>
        <end position="229"/>
    </location>
</feature>
<dbReference type="InterPro" id="IPR012910">
    <property type="entry name" value="Plug_dom"/>
</dbReference>
<keyword evidence="3 7" id="KW-1134">Transmembrane beta strand</keyword>
<evidence type="ECO:0000256" key="4">
    <source>
        <dbReference type="ARBA" id="ARBA00022692"/>
    </source>
</evidence>
<dbReference type="SUPFAM" id="SSF49464">
    <property type="entry name" value="Carboxypeptidase regulatory domain-like"/>
    <property type="match status" value="1"/>
</dbReference>
<evidence type="ECO:0000256" key="8">
    <source>
        <dbReference type="SAM" id="SignalP"/>
    </source>
</evidence>
<dbReference type="Pfam" id="PF13715">
    <property type="entry name" value="CarbopepD_reg_2"/>
    <property type="match status" value="1"/>
</dbReference>
<comment type="similarity">
    <text evidence="7">Belongs to the TonB-dependent receptor family.</text>
</comment>
<evidence type="ECO:0000256" key="2">
    <source>
        <dbReference type="ARBA" id="ARBA00022448"/>
    </source>
</evidence>
<dbReference type="Pfam" id="PF07715">
    <property type="entry name" value="Plug"/>
    <property type="match status" value="1"/>
</dbReference>
<dbReference type="NCBIfam" id="TIGR04056">
    <property type="entry name" value="OMP_RagA_SusC"/>
    <property type="match status" value="1"/>
</dbReference>
<comment type="subcellular location">
    <subcellularLocation>
        <location evidence="1 7">Cell outer membrane</location>
        <topology evidence="1 7">Multi-pass membrane protein</topology>
    </subcellularLocation>
</comment>
<evidence type="ECO:0000256" key="5">
    <source>
        <dbReference type="ARBA" id="ARBA00023136"/>
    </source>
</evidence>
<keyword evidence="5 7" id="KW-0472">Membrane</keyword>
<dbReference type="GO" id="GO:0009279">
    <property type="term" value="C:cell outer membrane"/>
    <property type="evidence" value="ECO:0007669"/>
    <property type="project" value="UniProtKB-SubCell"/>
</dbReference>
<dbReference type="STRING" id="408657.SAMN04487995_0455"/>
<proteinExistence type="inferred from homology"/>